<keyword evidence="2" id="KW-1185">Reference proteome</keyword>
<dbReference type="Proteomes" id="UP000257109">
    <property type="component" value="Unassembled WGS sequence"/>
</dbReference>
<reference evidence="1" key="1">
    <citation type="submission" date="2018-05" db="EMBL/GenBank/DDBJ databases">
        <title>Draft genome of Mucuna pruriens seed.</title>
        <authorList>
            <person name="Nnadi N.E."/>
            <person name="Vos R."/>
            <person name="Hasami M.H."/>
            <person name="Devisetty U.K."/>
            <person name="Aguiy J.C."/>
        </authorList>
    </citation>
    <scope>NUCLEOTIDE SEQUENCE [LARGE SCALE GENOMIC DNA]</scope>
    <source>
        <strain evidence="1">JCA_2017</strain>
    </source>
</reference>
<protein>
    <submittedName>
        <fullName evidence="1">Uncharacterized protein</fullName>
    </submittedName>
</protein>
<organism evidence="1 2">
    <name type="scientific">Mucuna pruriens</name>
    <name type="common">Velvet bean</name>
    <name type="synonym">Dolichos pruriens</name>
    <dbReference type="NCBI Taxonomy" id="157652"/>
    <lineage>
        <taxon>Eukaryota</taxon>
        <taxon>Viridiplantae</taxon>
        <taxon>Streptophyta</taxon>
        <taxon>Embryophyta</taxon>
        <taxon>Tracheophyta</taxon>
        <taxon>Spermatophyta</taxon>
        <taxon>Magnoliopsida</taxon>
        <taxon>eudicotyledons</taxon>
        <taxon>Gunneridae</taxon>
        <taxon>Pentapetalae</taxon>
        <taxon>rosids</taxon>
        <taxon>fabids</taxon>
        <taxon>Fabales</taxon>
        <taxon>Fabaceae</taxon>
        <taxon>Papilionoideae</taxon>
        <taxon>50 kb inversion clade</taxon>
        <taxon>NPAAA clade</taxon>
        <taxon>indigoferoid/millettioid clade</taxon>
        <taxon>Phaseoleae</taxon>
        <taxon>Mucuna</taxon>
    </lineage>
</organism>
<evidence type="ECO:0000313" key="2">
    <source>
        <dbReference type="Proteomes" id="UP000257109"/>
    </source>
</evidence>
<feature type="non-terminal residue" evidence="1">
    <location>
        <position position="1"/>
    </location>
</feature>
<name>A0A371ED89_MUCPR</name>
<sequence length="64" mass="7242">MYVCLEACKEAFVTICMSLISLYGRYSSQLLAIIEKDGNNQFLVVVVVKSLYDGKVEHKLCVKH</sequence>
<comment type="caution">
    <text evidence="1">The sequence shown here is derived from an EMBL/GenBank/DDBJ whole genome shotgun (WGS) entry which is preliminary data.</text>
</comment>
<proteinExistence type="predicted"/>
<evidence type="ECO:0000313" key="1">
    <source>
        <dbReference type="EMBL" id="RDX63934.1"/>
    </source>
</evidence>
<gene>
    <name evidence="1" type="ORF">CR513_57578</name>
</gene>
<dbReference type="AlphaFoldDB" id="A0A371ED89"/>
<dbReference type="EMBL" id="QJKJ01014641">
    <property type="protein sequence ID" value="RDX63934.1"/>
    <property type="molecule type" value="Genomic_DNA"/>
</dbReference>
<accession>A0A371ED89</accession>